<proteinExistence type="predicted"/>
<protein>
    <recommendedName>
        <fullName evidence="1">Tc1-like transposase DDE domain-containing protein</fullName>
    </recommendedName>
</protein>
<dbReference type="EMBL" id="OD565765">
    <property type="protein sequence ID" value="CAD7442551.1"/>
    <property type="molecule type" value="Genomic_DNA"/>
</dbReference>
<dbReference type="Gene3D" id="3.30.420.10">
    <property type="entry name" value="Ribonuclease H-like superfamily/Ribonuclease H"/>
    <property type="match status" value="2"/>
</dbReference>
<sequence>MAECEVMVITRKKVRPSKAIKLDGVKRTAERVVLKVCKRPDMEKINECHFELFPRHKVRVRRTKTQKFLLACVAPAVQQGGNAIILWGCITLEAPGDCKVVNDAMNSDNYCETMIPSAHRLLEDIELLPWPPRSSDLNPIENPWNTMAYRLVKQKLESGSPKPIATSDT</sequence>
<accession>A0A7R9EW93</accession>
<gene>
    <name evidence="2" type="ORF">TBIB3V08_LOCUS4979</name>
</gene>
<evidence type="ECO:0000259" key="1">
    <source>
        <dbReference type="Pfam" id="PF13358"/>
    </source>
</evidence>
<dbReference type="GO" id="GO:0003676">
    <property type="term" value="F:nucleic acid binding"/>
    <property type="evidence" value="ECO:0007669"/>
    <property type="project" value="InterPro"/>
</dbReference>
<feature type="domain" description="Tc1-like transposase DDE" evidence="1">
    <location>
        <begin position="49"/>
        <end position="156"/>
    </location>
</feature>
<organism evidence="2">
    <name type="scientific">Timema bartmani</name>
    <dbReference type="NCBI Taxonomy" id="61472"/>
    <lineage>
        <taxon>Eukaryota</taxon>
        <taxon>Metazoa</taxon>
        <taxon>Ecdysozoa</taxon>
        <taxon>Arthropoda</taxon>
        <taxon>Hexapoda</taxon>
        <taxon>Insecta</taxon>
        <taxon>Pterygota</taxon>
        <taxon>Neoptera</taxon>
        <taxon>Polyneoptera</taxon>
        <taxon>Phasmatodea</taxon>
        <taxon>Timematodea</taxon>
        <taxon>Timematoidea</taxon>
        <taxon>Timematidae</taxon>
        <taxon>Timema</taxon>
    </lineage>
</organism>
<dbReference type="InterPro" id="IPR036397">
    <property type="entry name" value="RNaseH_sf"/>
</dbReference>
<evidence type="ECO:0000313" key="2">
    <source>
        <dbReference type="EMBL" id="CAD7442551.1"/>
    </source>
</evidence>
<reference evidence="2" key="1">
    <citation type="submission" date="2020-11" db="EMBL/GenBank/DDBJ databases">
        <authorList>
            <person name="Tran Van P."/>
        </authorList>
    </citation>
    <scope>NUCLEOTIDE SEQUENCE</scope>
</reference>
<name>A0A7R9EW93_9NEOP</name>
<dbReference type="AlphaFoldDB" id="A0A7R9EW93"/>
<dbReference type="InterPro" id="IPR038717">
    <property type="entry name" value="Tc1-like_DDE_dom"/>
</dbReference>
<dbReference type="Pfam" id="PF13358">
    <property type="entry name" value="DDE_3"/>
    <property type="match status" value="1"/>
</dbReference>